<keyword evidence="2" id="KW-1185">Reference proteome</keyword>
<reference evidence="1" key="1">
    <citation type="submission" date="2024-09" db="EMBL/GenBank/DDBJ databases">
        <title>Black Yeasts Isolated from many extreme environments.</title>
        <authorList>
            <person name="Coleine C."/>
            <person name="Stajich J.E."/>
            <person name="Selbmann L."/>
        </authorList>
    </citation>
    <scope>NUCLEOTIDE SEQUENCE</scope>
    <source>
        <strain evidence="1">CCFEE 5737</strain>
    </source>
</reference>
<keyword evidence="1" id="KW-0347">Helicase</keyword>
<dbReference type="Proteomes" id="UP001186974">
    <property type="component" value="Unassembled WGS sequence"/>
</dbReference>
<sequence>MAETIHAPAPEVSEAGDGDEKSSTPSLASRITRPDAPEFIPSSNMAKSQSDGAPEALGGSGGLEEPEYDVELKLRDLQGDPNNPLYSVKSFYDLNLHEDIIKGITAMHFQKPSKIQEKALPLLMGTPATNLIGQSQSGTGKTAAFTLNILSRIDLSLKQPQALVLAPSRELARQIMGVIREMGKFMNGLEVFPAVPDSSRRGKVEAQVVVGTPGTVMDLARKRIMDVSRLQVLVLDEADNMLDQQGLGDQCKKVKMQLPKDIQ</sequence>
<comment type="caution">
    <text evidence="1">The sequence shown here is derived from an EMBL/GenBank/DDBJ whole genome shotgun (WGS) entry which is preliminary data.</text>
</comment>
<keyword evidence="1" id="KW-0547">Nucleotide-binding</keyword>
<proteinExistence type="predicted"/>
<dbReference type="EMBL" id="JAWDJW010011518">
    <property type="protein sequence ID" value="KAK3044752.1"/>
    <property type="molecule type" value="Genomic_DNA"/>
</dbReference>
<name>A0ACC3CUF7_9PEZI</name>
<keyword evidence="1" id="KW-0378">Hydrolase</keyword>
<gene>
    <name evidence="1" type="primary">DBP5_1</name>
    <name evidence="1" type="ORF">LTS18_000454</name>
</gene>
<accession>A0ACC3CUF7</accession>
<keyword evidence="1" id="KW-0067">ATP-binding</keyword>
<organism evidence="1 2">
    <name type="scientific">Coniosporium uncinatum</name>
    <dbReference type="NCBI Taxonomy" id="93489"/>
    <lineage>
        <taxon>Eukaryota</taxon>
        <taxon>Fungi</taxon>
        <taxon>Dikarya</taxon>
        <taxon>Ascomycota</taxon>
        <taxon>Pezizomycotina</taxon>
        <taxon>Dothideomycetes</taxon>
        <taxon>Dothideomycetes incertae sedis</taxon>
        <taxon>Coniosporium</taxon>
    </lineage>
</organism>
<feature type="non-terminal residue" evidence="1">
    <location>
        <position position="263"/>
    </location>
</feature>
<evidence type="ECO:0000313" key="2">
    <source>
        <dbReference type="Proteomes" id="UP001186974"/>
    </source>
</evidence>
<evidence type="ECO:0000313" key="1">
    <source>
        <dbReference type="EMBL" id="KAK3044752.1"/>
    </source>
</evidence>
<protein>
    <submittedName>
        <fullName evidence="1">RNA helicase required for poly(A+) mRNA export</fullName>
    </submittedName>
</protein>